<reference evidence="1 2" key="1">
    <citation type="submission" date="2020-11" db="EMBL/GenBank/DDBJ databases">
        <title>Taxonomic evaluation of the Bacillus sporothermodurans group of bacteria based on whole genome sequences.</title>
        <authorList>
            <person name="Fiedler G."/>
            <person name="Herbstmann A.-D."/>
            <person name="Doll E."/>
            <person name="Wenning M."/>
            <person name="Brinks E."/>
            <person name="Kabisch J."/>
            <person name="Breitenwieser F."/>
            <person name="Lappann M."/>
            <person name="Boehnlein C."/>
            <person name="Franz C."/>
        </authorList>
    </citation>
    <scope>NUCLEOTIDE SEQUENCE [LARGE SCALE GENOMIC DNA]</scope>
    <source>
        <strain evidence="1 2">JCM 19841</strain>
    </source>
</reference>
<protein>
    <submittedName>
        <fullName evidence="1">Uncharacterized protein</fullName>
    </submittedName>
</protein>
<sequence>MNLIEFNEFAKDRILQAVITVEGKKFPLSPIKYPPLCYLYLDDLSIKIKENSSFLLITKKKLVGEIKYKDIQSVKVSAVHKLSNFVSFAVGKVLFPEFVFILKDGNVFHFDCESINVIPGVIRQLTKKKVKIYDPLEIVDKFNKGFTDEEFLQDLGIYIEEVIKKKGIDLLRKSSKPNMQK</sequence>
<dbReference type="Proteomes" id="UP000595691">
    <property type="component" value="Chromosome"/>
</dbReference>
<organism evidence="1 2">
    <name type="scientific">Heyndrickxia vini</name>
    <dbReference type="NCBI Taxonomy" id="1476025"/>
    <lineage>
        <taxon>Bacteria</taxon>
        <taxon>Bacillati</taxon>
        <taxon>Bacillota</taxon>
        <taxon>Bacilli</taxon>
        <taxon>Bacillales</taxon>
        <taxon>Bacillaceae</taxon>
        <taxon>Heyndrickxia</taxon>
    </lineage>
</organism>
<name>A0ABX7DZD8_9BACI</name>
<gene>
    <name evidence="1" type="ORF">I5776_15500</name>
</gene>
<dbReference type="EMBL" id="CP065425">
    <property type="protein sequence ID" value="QQZ08458.1"/>
    <property type="molecule type" value="Genomic_DNA"/>
</dbReference>
<proteinExistence type="predicted"/>
<accession>A0ABX7DZD8</accession>
<evidence type="ECO:0000313" key="1">
    <source>
        <dbReference type="EMBL" id="QQZ08458.1"/>
    </source>
</evidence>
<dbReference type="RefSeq" id="WP_202777274.1">
    <property type="nucleotide sequence ID" value="NZ_CP065425.1"/>
</dbReference>
<keyword evidence="2" id="KW-1185">Reference proteome</keyword>
<evidence type="ECO:0000313" key="2">
    <source>
        <dbReference type="Proteomes" id="UP000595691"/>
    </source>
</evidence>